<evidence type="ECO:0000256" key="5">
    <source>
        <dbReference type="SAM" id="Coils"/>
    </source>
</evidence>
<dbReference type="InterPro" id="IPR010445">
    <property type="entry name" value="LapA_dom"/>
</dbReference>
<dbReference type="Pfam" id="PF06305">
    <property type="entry name" value="LapA_dom"/>
    <property type="match status" value="1"/>
</dbReference>
<organism evidence="8 9">
    <name type="scientific">Marinobacterium zhoushanense</name>
    <dbReference type="NCBI Taxonomy" id="1679163"/>
    <lineage>
        <taxon>Bacteria</taxon>
        <taxon>Pseudomonadati</taxon>
        <taxon>Pseudomonadota</taxon>
        <taxon>Gammaproteobacteria</taxon>
        <taxon>Oceanospirillales</taxon>
        <taxon>Oceanospirillaceae</taxon>
        <taxon>Marinobacterium</taxon>
    </lineage>
</organism>
<evidence type="ECO:0000256" key="1">
    <source>
        <dbReference type="ARBA" id="ARBA00022475"/>
    </source>
</evidence>
<name>A0ABQ1K8M6_9GAMM</name>
<comment type="caution">
    <text evidence="8">The sequence shown here is derived from an EMBL/GenBank/DDBJ whole genome shotgun (WGS) entry which is preliminary data.</text>
</comment>
<keyword evidence="5" id="KW-0175">Coiled coil</keyword>
<keyword evidence="1" id="KW-1003">Cell membrane</keyword>
<evidence type="ECO:0000256" key="2">
    <source>
        <dbReference type="ARBA" id="ARBA00022692"/>
    </source>
</evidence>
<evidence type="ECO:0000259" key="7">
    <source>
        <dbReference type="Pfam" id="PF06305"/>
    </source>
</evidence>
<evidence type="ECO:0000313" key="8">
    <source>
        <dbReference type="EMBL" id="GGB88090.1"/>
    </source>
</evidence>
<feature type="transmembrane region" description="Helical" evidence="6">
    <location>
        <begin position="45"/>
        <end position="71"/>
    </location>
</feature>
<feature type="coiled-coil region" evidence="5">
    <location>
        <begin position="68"/>
        <end position="95"/>
    </location>
</feature>
<protein>
    <recommendedName>
        <fullName evidence="7">Lipopolysaccharide assembly protein A domain-containing protein</fullName>
    </recommendedName>
</protein>
<keyword evidence="3 6" id="KW-1133">Transmembrane helix</keyword>
<evidence type="ECO:0000256" key="4">
    <source>
        <dbReference type="ARBA" id="ARBA00023136"/>
    </source>
</evidence>
<gene>
    <name evidence="8" type="ORF">GCM10011352_12580</name>
</gene>
<keyword evidence="4 6" id="KW-0472">Membrane</keyword>
<keyword evidence="2 6" id="KW-0812">Transmembrane</keyword>
<accession>A0ABQ1K8M6</accession>
<dbReference type="RefSeq" id="WP_188746395.1">
    <property type="nucleotide sequence ID" value="NZ_BMIJ01000002.1"/>
</dbReference>
<feature type="transmembrane region" description="Helical" evidence="6">
    <location>
        <begin position="7"/>
        <end position="25"/>
    </location>
</feature>
<reference evidence="9" key="1">
    <citation type="journal article" date="2019" name="Int. J. Syst. Evol. Microbiol.">
        <title>The Global Catalogue of Microorganisms (GCM) 10K type strain sequencing project: providing services to taxonomists for standard genome sequencing and annotation.</title>
        <authorList>
            <consortium name="The Broad Institute Genomics Platform"/>
            <consortium name="The Broad Institute Genome Sequencing Center for Infectious Disease"/>
            <person name="Wu L."/>
            <person name="Ma J."/>
        </authorList>
    </citation>
    <scope>NUCLEOTIDE SEQUENCE [LARGE SCALE GENOMIC DNA]</scope>
    <source>
        <strain evidence="9">CGMCC 1.15341</strain>
    </source>
</reference>
<feature type="domain" description="Lipopolysaccharide assembly protein A" evidence="7">
    <location>
        <begin position="27"/>
        <end position="90"/>
    </location>
</feature>
<proteinExistence type="predicted"/>
<dbReference type="EMBL" id="BMIJ01000002">
    <property type="protein sequence ID" value="GGB88090.1"/>
    <property type="molecule type" value="Genomic_DNA"/>
</dbReference>
<dbReference type="Proteomes" id="UP000629025">
    <property type="component" value="Unassembled WGS sequence"/>
</dbReference>
<keyword evidence="9" id="KW-1185">Reference proteome</keyword>
<evidence type="ECO:0000256" key="6">
    <source>
        <dbReference type="SAM" id="Phobius"/>
    </source>
</evidence>
<evidence type="ECO:0000313" key="9">
    <source>
        <dbReference type="Proteomes" id="UP000629025"/>
    </source>
</evidence>
<evidence type="ECO:0000256" key="3">
    <source>
        <dbReference type="ARBA" id="ARBA00022989"/>
    </source>
</evidence>
<sequence>MNWLKTLLATLVGLVIIAVGILFTVHNTTPVAIDLVFVQLPEATLSLWLILAFVAGGICGVLLSTLTILALKARLRRANRKVDSSRQEIERLRTTALKEPA</sequence>